<dbReference type="Pfam" id="PF02661">
    <property type="entry name" value="Fic"/>
    <property type="match status" value="1"/>
</dbReference>
<comment type="caution">
    <text evidence="5">The sequence shown here is derived from an EMBL/GenBank/DDBJ whole genome shotgun (WGS) entry which is preliminary data.</text>
</comment>
<dbReference type="InterPro" id="IPR036388">
    <property type="entry name" value="WH-like_DNA-bd_sf"/>
</dbReference>
<dbReference type="InterPro" id="IPR040198">
    <property type="entry name" value="Fido_containing"/>
</dbReference>
<dbReference type="EMBL" id="JASAXT010000027">
    <property type="protein sequence ID" value="MDP8149391.1"/>
    <property type="molecule type" value="Genomic_DNA"/>
</dbReference>
<evidence type="ECO:0000259" key="4">
    <source>
        <dbReference type="PROSITE" id="PS51459"/>
    </source>
</evidence>
<evidence type="ECO:0000256" key="1">
    <source>
        <dbReference type="PIRSR" id="PIRSR640198-1"/>
    </source>
</evidence>
<organism evidence="5 6">
    <name type="scientific">Phocoenobacter atlanticus subsp. atlanticus</name>
    <dbReference type="NCBI Taxonomy" id="3061285"/>
    <lineage>
        <taxon>Bacteria</taxon>
        <taxon>Pseudomonadati</taxon>
        <taxon>Pseudomonadota</taxon>
        <taxon>Gammaproteobacteria</taxon>
        <taxon>Pasteurellales</taxon>
        <taxon>Pasteurellaceae</taxon>
        <taxon>Phocoenobacter</taxon>
        <taxon>Phocoenobacter atlanticus</taxon>
    </lineage>
</organism>
<dbReference type="GO" id="GO:0005524">
    <property type="term" value="F:ATP binding"/>
    <property type="evidence" value="ECO:0007669"/>
    <property type="project" value="UniProtKB-KW"/>
</dbReference>
<reference evidence="5 6" key="1">
    <citation type="journal article" date="2023" name="Front. Microbiol.">
        <title>Phylogeography and host specificity of Pasteurellaceae pathogenic to sea-farmed fish in the north-east Atlantic.</title>
        <authorList>
            <person name="Gulla S."/>
            <person name="Colquhoun D.J."/>
            <person name="Olsen A.B."/>
            <person name="Spilsberg B."/>
            <person name="Lagesen K."/>
            <person name="Aakesson C.P."/>
            <person name="Strom S."/>
            <person name="Manji F."/>
            <person name="Birkbeck T.H."/>
            <person name="Nilsen H.K."/>
        </authorList>
    </citation>
    <scope>NUCLEOTIDE SEQUENCE [LARGE SCALE GENOMIC DNA]</scope>
    <source>
        <strain evidence="5 6">NVIB3131</strain>
    </source>
</reference>
<feature type="binding site" evidence="2">
    <location>
        <begin position="218"/>
        <end position="219"/>
    </location>
    <ligand>
        <name>ATP</name>
        <dbReference type="ChEBI" id="CHEBI:30616"/>
    </ligand>
</feature>
<dbReference type="PANTHER" id="PTHR13504">
    <property type="entry name" value="FIDO DOMAIN-CONTAINING PROTEIN DDB_G0283145"/>
    <property type="match status" value="1"/>
</dbReference>
<keyword evidence="2" id="KW-0067">ATP-binding</keyword>
<dbReference type="RefSeq" id="WP_306352340.1">
    <property type="nucleotide sequence ID" value="NZ_JASAWV010000029.1"/>
</dbReference>
<proteinExistence type="predicted"/>
<evidence type="ECO:0000256" key="2">
    <source>
        <dbReference type="PIRSR" id="PIRSR640198-2"/>
    </source>
</evidence>
<feature type="site" description="Important for autoinhibition of adenylyltransferase activity" evidence="3">
    <location>
        <position position="53"/>
    </location>
</feature>
<feature type="active site" evidence="1">
    <location>
        <position position="177"/>
    </location>
</feature>
<feature type="domain" description="Fido" evidence="4">
    <location>
        <begin position="97"/>
        <end position="240"/>
    </location>
</feature>
<feature type="binding site" evidence="2">
    <location>
        <begin position="181"/>
        <end position="188"/>
    </location>
    <ligand>
        <name>ATP</name>
        <dbReference type="ChEBI" id="CHEBI:30616"/>
    </ligand>
</feature>
<dbReference type="AlphaFoldDB" id="A0AAW8CJ14"/>
<dbReference type="Gene3D" id="1.10.3290.10">
    <property type="entry name" value="Fido-like domain"/>
    <property type="match status" value="1"/>
</dbReference>
<keyword evidence="6" id="KW-1185">Reference proteome</keyword>
<dbReference type="Proteomes" id="UP001226020">
    <property type="component" value="Unassembled WGS sequence"/>
</dbReference>
<keyword evidence="2" id="KW-0547">Nucleotide-binding</keyword>
<evidence type="ECO:0000313" key="6">
    <source>
        <dbReference type="Proteomes" id="UP001226020"/>
    </source>
</evidence>
<protein>
    <submittedName>
        <fullName evidence="5">Fic family protein</fullName>
    </submittedName>
</protein>
<sequence length="334" mass="38229">MINIPPFEITNTALNLVVQISEKIGRLQADYDKQLHLRKNNRLRSIQASLAIENNSMSLEQVADIINGKRVLGEPKDIQEVKNAYEAYEKILRFSPYSVKDFLTAHRLMTQGLIKDAGKFRLGDVGIFNHKGDVIHMGARPEFVPKLVKDLFAWAKNDDTPALIKSCVIHYELELIHPFADGNGRMGRLWQNVLLSQSNPVFAWLPIETMVYEYQDEYYATLRQADKTSSATVFIEFMLSIILKTIQSYPEKQMSDIVSDIVSDKFSLPEKEAYSKITHYLESNLTISNQQAQQLLKKSAPTVRRYLHKFMTEGLLQAIGNNKARVYLKTNNNE</sequence>
<dbReference type="PROSITE" id="PS51459">
    <property type="entry name" value="FIDO"/>
    <property type="match status" value="1"/>
</dbReference>
<name>A0AAW8CJ14_9PAST</name>
<evidence type="ECO:0000256" key="3">
    <source>
        <dbReference type="PIRSR" id="PIRSR640198-3"/>
    </source>
</evidence>
<evidence type="ECO:0000313" key="5">
    <source>
        <dbReference type="EMBL" id="MDP8149391.1"/>
    </source>
</evidence>
<gene>
    <name evidence="5" type="ORF">QJU57_09960</name>
</gene>
<dbReference type="InterPro" id="IPR003812">
    <property type="entry name" value="Fido"/>
</dbReference>
<dbReference type="SUPFAM" id="SSF140931">
    <property type="entry name" value="Fic-like"/>
    <property type="match status" value="1"/>
</dbReference>
<dbReference type="PANTHER" id="PTHR13504:SF38">
    <property type="entry name" value="FIDO DOMAIN-CONTAINING PROTEIN"/>
    <property type="match status" value="1"/>
</dbReference>
<accession>A0AAW8CJ14</accession>
<dbReference type="Gene3D" id="1.10.10.10">
    <property type="entry name" value="Winged helix-like DNA-binding domain superfamily/Winged helix DNA-binding domain"/>
    <property type="match status" value="1"/>
</dbReference>
<dbReference type="InterPro" id="IPR036597">
    <property type="entry name" value="Fido-like_dom_sf"/>
</dbReference>